<dbReference type="PANTHER" id="PTHR46499:SF1">
    <property type="entry name" value="QUEUINE TRNA-RIBOSYLTRANSFERASE"/>
    <property type="match status" value="1"/>
</dbReference>
<dbReference type="Pfam" id="PF01702">
    <property type="entry name" value="TGT"/>
    <property type="match status" value="1"/>
</dbReference>
<dbReference type="NCBIfam" id="TIGR00449">
    <property type="entry name" value="tgt_general"/>
    <property type="match status" value="1"/>
</dbReference>
<name>F4N7I5_YEREN</name>
<dbReference type="EMBL" id="FR718767">
    <property type="protein sequence ID" value="CBX74043.1"/>
    <property type="molecule type" value="Genomic_DNA"/>
</dbReference>
<evidence type="ECO:0000256" key="1">
    <source>
        <dbReference type="ARBA" id="ARBA00022694"/>
    </source>
</evidence>
<dbReference type="InterPro" id="IPR050076">
    <property type="entry name" value="ArchSynthase1/Queuine_TRR"/>
</dbReference>
<dbReference type="InterPro" id="IPR036511">
    <property type="entry name" value="TGT-like_sf"/>
</dbReference>
<dbReference type="Gene3D" id="3.20.20.105">
    <property type="entry name" value="Queuine tRNA-ribosyltransferase-like"/>
    <property type="match status" value="1"/>
</dbReference>
<evidence type="ECO:0000259" key="2">
    <source>
        <dbReference type="Pfam" id="PF01702"/>
    </source>
</evidence>
<keyword evidence="3" id="KW-0328">Glycosyltransferase</keyword>
<organism evidence="3">
    <name type="scientific">Yersinia enterocolitica W22703</name>
    <dbReference type="NCBI Taxonomy" id="913028"/>
    <lineage>
        <taxon>Bacteria</taxon>
        <taxon>Pseudomonadati</taxon>
        <taxon>Pseudomonadota</taxon>
        <taxon>Gammaproteobacteria</taxon>
        <taxon>Enterobacterales</taxon>
        <taxon>Yersiniaceae</taxon>
        <taxon>Yersinia</taxon>
    </lineage>
</organism>
<sequence length="64" mass="7409">MHHLDRCNEILGARLNTIHNLRYYQRLMAGLRQAIEEGKLESFVEDFYGRIGKPVPPLSPQLSD</sequence>
<dbReference type="GO" id="GO:0005829">
    <property type="term" value="C:cytosol"/>
    <property type="evidence" value="ECO:0007669"/>
    <property type="project" value="TreeGrafter"/>
</dbReference>
<accession>F4N7I5</accession>
<dbReference type="SUPFAM" id="SSF51713">
    <property type="entry name" value="tRNA-guanine transglycosylase"/>
    <property type="match status" value="1"/>
</dbReference>
<evidence type="ECO:0000313" key="3">
    <source>
        <dbReference type="EMBL" id="CBX74043.1"/>
    </source>
</evidence>
<keyword evidence="3" id="KW-0808">Transferase</keyword>
<dbReference type="GO" id="GO:0008616">
    <property type="term" value="P:tRNA queuosine(34) biosynthetic process"/>
    <property type="evidence" value="ECO:0007669"/>
    <property type="project" value="TreeGrafter"/>
</dbReference>
<keyword evidence="1" id="KW-0819">tRNA processing</keyword>
<dbReference type="InterPro" id="IPR002616">
    <property type="entry name" value="tRNA_ribo_trans-like"/>
</dbReference>
<proteinExistence type="predicted"/>
<dbReference type="PANTHER" id="PTHR46499">
    <property type="entry name" value="QUEUINE TRNA-RIBOSYLTRANSFERASE"/>
    <property type="match status" value="1"/>
</dbReference>
<gene>
    <name evidence="3" type="ORF">YEW_EF18120</name>
</gene>
<dbReference type="AlphaFoldDB" id="F4N7I5"/>
<reference evidence="3" key="1">
    <citation type="journal article" date="2011" name="BMC Genomics">
        <title>Shotgun sequencing of Yersinia enterocolitica strain W22703 (biotype 2, serotype O:9): genomic evidence for oscillation between invertebrates and mammals.</title>
        <authorList>
            <person name="Fuchs T.M."/>
            <person name="Brandt K."/>
            <person name="Starke M."/>
            <person name="Rattei T."/>
        </authorList>
    </citation>
    <scope>NUCLEOTIDE SEQUENCE</scope>
</reference>
<feature type="domain" description="tRNA-guanine(15) transglycosylase-like" evidence="2">
    <location>
        <begin position="1"/>
        <end position="50"/>
    </location>
</feature>
<dbReference type="GO" id="GO:0016757">
    <property type="term" value="F:glycosyltransferase activity"/>
    <property type="evidence" value="ECO:0007669"/>
    <property type="project" value="UniProtKB-KW"/>
</dbReference>
<protein>
    <recommendedName>
        <fullName evidence="2">tRNA-guanine(15) transglycosylase-like domain-containing protein</fullName>
    </recommendedName>
</protein>